<proteinExistence type="predicted"/>
<feature type="transmembrane region" description="Helical" evidence="1">
    <location>
        <begin position="100"/>
        <end position="121"/>
    </location>
</feature>
<organism evidence="3">
    <name type="scientific">Anopheles darlingi</name>
    <name type="common">Mosquito</name>
    <dbReference type="NCBI Taxonomy" id="43151"/>
    <lineage>
        <taxon>Eukaryota</taxon>
        <taxon>Metazoa</taxon>
        <taxon>Ecdysozoa</taxon>
        <taxon>Arthropoda</taxon>
        <taxon>Hexapoda</taxon>
        <taxon>Insecta</taxon>
        <taxon>Pterygota</taxon>
        <taxon>Neoptera</taxon>
        <taxon>Endopterygota</taxon>
        <taxon>Diptera</taxon>
        <taxon>Nematocera</taxon>
        <taxon>Culicoidea</taxon>
        <taxon>Culicidae</taxon>
        <taxon>Anophelinae</taxon>
        <taxon>Anopheles</taxon>
    </lineage>
</organism>
<dbReference type="EMBL" id="GGFL01014061">
    <property type="protein sequence ID" value="MBW78239.1"/>
    <property type="molecule type" value="Transcribed_RNA"/>
</dbReference>
<protein>
    <recommendedName>
        <fullName evidence="4">Secreted protein</fullName>
    </recommendedName>
</protein>
<keyword evidence="1" id="KW-1133">Transmembrane helix</keyword>
<keyword evidence="1" id="KW-0472">Membrane</keyword>
<accession>A0A2M4DL21</accession>
<keyword evidence="1" id="KW-0812">Transmembrane</keyword>
<feature type="signal peptide" evidence="2">
    <location>
        <begin position="1"/>
        <end position="16"/>
    </location>
</feature>
<evidence type="ECO:0008006" key="4">
    <source>
        <dbReference type="Google" id="ProtNLM"/>
    </source>
</evidence>
<dbReference type="AlphaFoldDB" id="A0A2M4DL21"/>
<feature type="chain" id="PRO_5014889030" description="Secreted protein" evidence="2">
    <location>
        <begin position="17"/>
        <end position="136"/>
    </location>
</feature>
<evidence type="ECO:0000256" key="2">
    <source>
        <dbReference type="SAM" id="SignalP"/>
    </source>
</evidence>
<evidence type="ECO:0000313" key="3">
    <source>
        <dbReference type="EMBL" id="MBW78239.1"/>
    </source>
</evidence>
<name>A0A2M4DL21_ANODA</name>
<reference evidence="3" key="1">
    <citation type="submission" date="2018-01" db="EMBL/GenBank/DDBJ databases">
        <title>An insight into the sialome of Amazonian anophelines.</title>
        <authorList>
            <person name="Ribeiro J.M."/>
            <person name="Scarpassa V."/>
            <person name="Calvo E."/>
        </authorList>
    </citation>
    <scope>NUCLEOTIDE SEQUENCE</scope>
</reference>
<keyword evidence="2" id="KW-0732">Signal</keyword>
<evidence type="ECO:0000256" key="1">
    <source>
        <dbReference type="SAM" id="Phobius"/>
    </source>
</evidence>
<sequence>MIIILVLLLLIVDNFAIPHLAPYRRVDEIIVLVKLVAHLGRCTTAQLVDRYVIGIFRVRATATVAAIFRPIAHGCANGATFFGRGTTLTLPAFTLLPLTLLLPFPGILTVIVIPIALGIAATCCRSSISCSIGALQ</sequence>